<gene>
    <name evidence="1" type="ORF">LCGC14_1800060</name>
</gene>
<sequence>TLNSVDWGITYPGIYHSRIDFIYVNQFLSSKIINSTTGDTAHALTDSDYFSVDMFITLS</sequence>
<organism evidence="1">
    <name type="scientific">marine sediment metagenome</name>
    <dbReference type="NCBI Taxonomy" id="412755"/>
    <lineage>
        <taxon>unclassified sequences</taxon>
        <taxon>metagenomes</taxon>
        <taxon>ecological metagenomes</taxon>
    </lineage>
</organism>
<comment type="caution">
    <text evidence="1">The sequence shown here is derived from an EMBL/GenBank/DDBJ whole genome shotgun (WGS) entry which is preliminary data.</text>
</comment>
<proteinExistence type="predicted"/>
<evidence type="ECO:0000313" key="1">
    <source>
        <dbReference type="EMBL" id="KKM00871.1"/>
    </source>
</evidence>
<protein>
    <submittedName>
        <fullName evidence="1">Uncharacterized protein</fullName>
    </submittedName>
</protein>
<name>A0A0F9J4P7_9ZZZZ</name>
<dbReference type="AlphaFoldDB" id="A0A0F9J4P7"/>
<dbReference type="EMBL" id="LAZR01017330">
    <property type="protein sequence ID" value="KKM00871.1"/>
    <property type="molecule type" value="Genomic_DNA"/>
</dbReference>
<feature type="non-terminal residue" evidence="1">
    <location>
        <position position="1"/>
    </location>
</feature>
<reference evidence="1" key="1">
    <citation type="journal article" date="2015" name="Nature">
        <title>Complex archaea that bridge the gap between prokaryotes and eukaryotes.</title>
        <authorList>
            <person name="Spang A."/>
            <person name="Saw J.H."/>
            <person name="Jorgensen S.L."/>
            <person name="Zaremba-Niedzwiedzka K."/>
            <person name="Martijn J."/>
            <person name="Lind A.E."/>
            <person name="van Eijk R."/>
            <person name="Schleper C."/>
            <person name="Guy L."/>
            <person name="Ettema T.J."/>
        </authorList>
    </citation>
    <scope>NUCLEOTIDE SEQUENCE</scope>
</reference>
<accession>A0A0F9J4P7</accession>